<feature type="domain" description="FAS1" evidence="2">
    <location>
        <begin position="30"/>
        <end position="181"/>
    </location>
</feature>
<dbReference type="SUPFAM" id="SSF82153">
    <property type="entry name" value="FAS1 domain"/>
    <property type="match status" value="1"/>
</dbReference>
<reference evidence="3 4" key="1">
    <citation type="journal article" date="2018" name="Sci. Rep.">
        <title>Raphidocelis subcapitata (=Pseudokirchneriella subcapitata) provides an insight into genome evolution and environmental adaptations in the Sphaeropleales.</title>
        <authorList>
            <person name="Suzuki S."/>
            <person name="Yamaguchi H."/>
            <person name="Nakajima N."/>
            <person name="Kawachi M."/>
        </authorList>
    </citation>
    <scope>NUCLEOTIDE SEQUENCE [LARGE SCALE GENOMIC DNA]</scope>
    <source>
        <strain evidence="3 4">NIES-35</strain>
    </source>
</reference>
<dbReference type="AlphaFoldDB" id="A0A2V0PJQ4"/>
<proteinExistence type="predicted"/>
<keyword evidence="1" id="KW-0732">Signal</keyword>
<dbReference type="EMBL" id="BDRX01000095">
    <property type="protein sequence ID" value="GBF97275.1"/>
    <property type="molecule type" value="Genomic_DNA"/>
</dbReference>
<organism evidence="3 4">
    <name type="scientific">Raphidocelis subcapitata</name>
    <dbReference type="NCBI Taxonomy" id="307507"/>
    <lineage>
        <taxon>Eukaryota</taxon>
        <taxon>Viridiplantae</taxon>
        <taxon>Chlorophyta</taxon>
        <taxon>core chlorophytes</taxon>
        <taxon>Chlorophyceae</taxon>
        <taxon>CS clade</taxon>
        <taxon>Sphaeropleales</taxon>
        <taxon>Selenastraceae</taxon>
        <taxon>Raphidocelis</taxon>
    </lineage>
</organism>
<dbReference type="InterPro" id="IPR050904">
    <property type="entry name" value="Adhesion/Biosynth-related"/>
</dbReference>
<feature type="chain" id="PRO_5016074180" description="FAS1 domain-containing protein" evidence="1">
    <location>
        <begin position="23"/>
        <end position="192"/>
    </location>
</feature>
<gene>
    <name evidence="3" type="ORF">Rsub_09966</name>
</gene>
<dbReference type="OrthoDB" id="1923699at2759"/>
<evidence type="ECO:0000256" key="1">
    <source>
        <dbReference type="SAM" id="SignalP"/>
    </source>
</evidence>
<dbReference type="Pfam" id="PF02469">
    <property type="entry name" value="Fasciclin"/>
    <property type="match status" value="1"/>
</dbReference>
<dbReference type="Proteomes" id="UP000247498">
    <property type="component" value="Unassembled WGS sequence"/>
</dbReference>
<dbReference type="SMART" id="SM00554">
    <property type="entry name" value="FAS1"/>
    <property type="match status" value="1"/>
</dbReference>
<accession>A0A2V0PJQ4</accession>
<feature type="signal peptide" evidence="1">
    <location>
        <begin position="1"/>
        <end position="22"/>
    </location>
</feature>
<dbReference type="PANTHER" id="PTHR10900:SF77">
    <property type="entry name" value="FI19380P1"/>
    <property type="match status" value="1"/>
</dbReference>
<evidence type="ECO:0000313" key="3">
    <source>
        <dbReference type="EMBL" id="GBF97275.1"/>
    </source>
</evidence>
<keyword evidence="4" id="KW-1185">Reference proteome</keyword>
<dbReference type="GO" id="GO:0005615">
    <property type="term" value="C:extracellular space"/>
    <property type="evidence" value="ECO:0007669"/>
    <property type="project" value="TreeGrafter"/>
</dbReference>
<sequence>MAGRGALSCLVLVALMAGSAQAAPRQAPQFPTFFTALGATPNTNYGKQIVEALKLQTTLSNPKLALTVFMPEDRYFDGLAKRLNVAPTQMSKNAGLMKQVLFYHFVTGSSGVRRVFSTPGLRPGMKLDTMYMSTSTKKPYQLAVNAVNGKLQIRSVGTSAYIIRPNIRCGAGYAHIINNVLVPMRLEQIPRI</sequence>
<name>A0A2V0PJQ4_9CHLO</name>
<dbReference type="InterPro" id="IPR036378">
    <property type="entry name" value="FAS1_dom_sf"/>
</dbReference>
<evidence type="ECO:0000259" key="2">
    <source>
        <dbReference type="PROSITE" id="PS50213"/>
    </source>
</evidence>
<dbReference type="InterPro" id="IPR000782">
    <property type="entry name" value="FAS1_domain"/>
</dbReference>
<dbReference type="PROSITE" id="PS50213">
    <property type="entry name" value="FAS1"/>
    <property type="match status" value="1"/>
</dbReference>
<evidence type="ECO:0000313" key="4">
    <source>
        <dbReference type="Proteomes" id="UP000247498"/>
    </source>
</evidence>
<dbReference type="PANTHER" id="PTHR10900">
    <property type="entry name" value="PERIOSTIN-RELATED"/>
    <property type="match status" value="1"/>
</dbReference>
<dbReference type="InParanoid" id="A0A2V0PJQ4"/>
<protein>
    <recommendedName>
        <fullName evidence="2">FAS1 domain-containing protein</fullName>
    </recommendedName>
</protein>
<dbReference type="Gene3D" id="2.30.180.10">
    <property type="entry name" value="FAS1 domain"/>
    <property type="match status" value="1"/>
</dbReference>
<comment type="caution">
    <text evidence="3">The sequence shown here is derived from an EMBL/GenBank/DDBJ whole genome shotgun (WGS) entry which is preliminary data.</text>
</comment>